<dbReference type="GO" id="GO:0016987">
    <property type="term" value="F:sigma factor activity"/>
    <property type="evidence" value="ECO:0007669"/>
    <property type="project" value="UniProtKB-KW"/>
</dbReference>
<name>A0A8J7S7J5_9BACT</name>
<comment type="similarity">
    <text evidence="1">Belongs to the sigma-70 factor family. ECF subfamily.</text>
</comment>
<proteinExistence type="inferred from homology"/>
<evidence type="ECO:0000256" key="3">
    <source>
        <dbReference type="ARBA" id="ARBA00023082"/>
    </source>
</evidence>
<dbReference type="InterPro" id="IPR013324">
    <property type="entry name" value="RNA_pol_sigma_r3/r4-like"/>
</dbReference>
<protein>
    <submittedName>
        <fullName evidence="6">Sigma-70 family RNA polymerase sigma factor</fullName>
    </submittedName>
</protein>
<evidence type="ECO:0000256" key="4">
    <source>
        <dbReference type="ARBA" id="ARBA00023125"/>
    </source>
</evidence>
<evidence type="ECO:0000256" key="5">
    <source>
        <dbReference type="ARBA" id="ARBA00023163"/>
    </source>
</evidence>
<dbReference type="Proteomes" id="UP000673975">
    <property type="component" value="Unassembled WGS sequence"/>
</dbReference>
<keyword evidence="4" id="KW-0238">DNA-binding</keyword>
<dbReference type="EMBL" id="JAFIDN010000002">
    <property type="protein sequence ID" value="MBP3191591.1"/>
    <property type="molecule type" value="Genomic_DNA"/>
</dbReference>
<dbReference type="Gene3D" id="1.10.1740.10">
    <property type="match status" value="1"/>
</dbReference>
<keyword evidence="2" id="KW-0805">Transcription regulation</keyword>
<evidence type="ECO:0000256" key="2">
    <source>
        <dbReference type="ARBA" id="ARBA00023015"/>
    </source>
</evidence>
<evidence type="ECO:0000313" key="6">
    <source>
        <dbReference type="EMBL" id="MBP3191591.1"/>
    </source>
</evidence>
<dbReference type="PANTHER" id="PTHR43133">
    <property type="entry name" value="RNA POLYMERASE ECF-TYPE SIGMA FACTO"/>
    <property type="match status" value="1"/>
</dbReference>
<organism evidence="6 7">
    <name type="scientific">Natronogracilivirga saccharolytica</name>
    <dbReference type="NCBI Taxonomy" id="2812953"/>
    <lineage>
        <taxon>Bacteria</taxon>
        <taxon>Pseudomonadati</taxon>
        <taxon>Balneolota</taxon>
        <taxon>Balneolia</taxon>
        <taxon>Balneolales</taxon>
        <taxon>Cyclonatronaceae</taxon>
        <taxon>Natronogracilivirga</taxon>
    </lineage>
</organism>
<dbReference type="PANTHER" id="PTHR43133:SF8">
    <property type="entry name" value="RNA POLYMERASE SIGMA FACTOR HI_1459-RELATED"/>
    <property type="match status" value="1"/>
</dbReference>
<dbReference type="SUPFAM" id="SSF88946">
    <property type="entry name" value="Sigma2 domain of RNA polymerase sigma factors"/>
    <property type="match status" value="1"/>
</dbReference>
<dbReference type="AlphaFoldDB" id="A0A8J7S7J5"/>
<dbReference type="Gene3D" id="1.10.10.10">
    <property type="entry name" value="Winged helix-like DNA-binding domain superfamily/Winged helix DNA-binding domain"/>
    <property type="match status" value="1"/>
</dbReference>
<dbReference type="InterPro" id="IPR013325">
    <property type="entry name" value="RNA_pol_sigma_r2"/>
</dbReference>
<dbReference type="InterPro" id="IPR036388">
    <property type="entry name" value="WH-like_DNA-bd_sf"/>
</dbReference>
<sequence length="183" mass="21413">MDYTKLVTAIKKGSGDEFRVLYTDTFKILCSYLRSTMRADHQDAEDCAQHAIMNAVERIQSNAIREPDSIYSYMLQSARNRYLRIQYENKRSNYQDNMEPYVPIEEQIDSLVDKEEQKALSECLENLSEESRSFIDYWLSYPDIHAGDIAEEMGISVNNVWIRKHRIVKKLAECVKKKIGKKV</sequence>
<dbReference type="GO" id="GO:0006352">
    <property type="term" value="P:DNA-templated transcription initiation"/>
    <property type="evidence" value="ECO:0007669"/>
    <property type="project" value="InterPro"/>
</dbReference>
<dbReference type="InterPro" id="IPR014284">
    <property type="entry name" value="RNA_pol_sigma-70_dom"/>
</dbReference>
<evidence type="ECO:0000256" key="1">
    <source>
        <dbReference type="ARBA" id="ARBA00010641"/>
    </source>
</evidence>
<accession>A0A8J7S7J5</accession>
<dbReference type="SUPFAM" id="SSF88659">
    <property type="entry name" value="Sigma3 and sigma4 domains of RNA polymerase sigma factors"/>
    <property type="match status" value="1"/>
</dbReference>
<keyword evidence="5" id="KW-0804">Transcription</keyword>
<dbReference type="RefSeq" id="WP_210510233.1">
    <property type="nucleotide sequence ID" value="NZ_JAFIDN010000002.1"/>
</dbReference>
<reference evidence="6" key="1">
    <citation type="submission" date="2021-02" db="EMBL/GenBank/DDBJ databases">
        <title>Natronogracilivirga saccharolytica gen. nov. sp. nov. a new anaerobic, haloalkiliphilic carbohydrate-fermenting bacterium from soda lake and proposing of Cyclonatronumiaceae fam. nov. in the phylum Balneolaeota.</title>
        <authorList>
            <person name="Zhilina T.N."/>
            <person name="Sorokin D.Y."/>
            <person name="Zavarzina D.G."/>
            <person name="Toshchakov S.V."/>
            <person name="Kublanov I.V."/>
        </authorList>
    </citation>
    <scope>NUCLEOTIDE SEQUENCE</scope>
    <source>
        <strain evidence="6">Z-1702</strain>
    </source>
</reference>
<dbReference type="GO" id="GO:0003677">
    <property type="term" value="F:DNA binding"/>
    <property type="evidence" value="ECO:0007669"/>
    <property type="project" value="UniProtKB-KW"/>
</dbReference>
<gene>
    <name evidence="6" type="ORF">NATSA_02830</name>
</gene>
<comment type="caution">
    <text evidence="6">The sequence shown here is derived from an EMBL/GenBank/DDBJ whole genome shotgun (WGS) entry which is preliminary data.</text>
</comment>
<dbReference type="InterPro" id="IPR039425">
    <property type="entry name" value="RNA_pol_sigma-70-like"/>
</dbReference>
<keyword evidence="3" id="KW-0731">Sigma factor</keyword>
<keyword evidence="7" id="KW-1185">Reference proteome</keyword>
<evidence type="ECO:0000313" key="7">
    <source>
        <dbReference type="Proteomes" id="UP000673975"/>
    </source>
</evidence>
<dbReference type="NCBIfam" id="TIGR02937">
    <property type="entry name" value="sigma70-ECF"/>
    <property type="match status" value="1"/>
</dbReference>